<accession>A0A9N9CPK2</accession>
<organism evidence="3 4">
    <name type="scientific">Funneliformis mosseae</name>
    <name type="common">Endomycorrhizal fungus</name>
    <name type="synonym">Glomus mosseae</name>
    <dbReference type="NCBI Taxonomy" id="27381"/>
    <lineage>
        <taxon>Eukaryota</taxon>
        <taxon>Fungi</taxon>
        <taxon>Fungi incertae sedis</taxon>
        <taxon>Mucoromycota</taxon>
        <taxon>Glomeromycotina</taxon>
        <taxon>Glomeromycetes</taxon>
        <taxon>Glomerales</taxon>
        <taxon>Glomeraceae</taxon>
        <taxon>Funneliformis</taxon>
    </lineage>
</organism>
<name>A0A9N9CPK2_FUNMO</name>
<protein>
    <submittedName>
        <fullName evidence="3">1495_t:CDS:1</fullName>
    </submittedName>
</protein>
<comment type="caution">
    <text evidence="3">The sequence shown here is derived from an EMBL/GenBank/DDBJ whole genome shotgun (WGS) entry which is preliminary data.</text>
</comment>
<feature type="transmembrane region" description="Helical" evidence="2">
    <location>
        <begin position="135"/>
        <end position="153"/>
    </location>
</feature>
<keyword evidence="2" id="KW-1133">Transmembrane helix</keyword>
<dbReference type="EMBL" id="CAJVPP010002670">
    <property type="protein sequence ID" value="CAG8607592.1"/>
    <property type="molecule type" value="Genomic_DNA"/>
</dbReference>
<proteinExistence type="predicted"/>
<keyword evidence="4" id="KW-1185">Reference proteome</keyword>
<feature type="coiled-coil region" evidence="1">
    <location>
        <begin position="67"/>
        <end position="94"/>
    </location>
</feature>
<sequence>MDAQNLNNNYFEFQNKELERINDTVNQHEEMIKKISERFKTNLENLHIESTIQDIYLKQHNEYFDLIKQLFETYIKAEEKLTRLRIENINLKAKLDDYPKFQDNYLKMLDENNVLKGNLAEISKKYKWSKEDEEIFNLFVFLLLLGFVWLVIFV</sequence>
<reference evidence="3" key="1">
    <citation type="submission" date="2021-06" db="EMBL/GenBank/DDBJ databases">
        <authorList>
            <person name="Kallberg Y."/>
            <person name="Tangrot J."/>
            <person name="Rosling A."/>
        </authorList>
    </citation>
    <scope>NUCLEOTIDE SEQUENCE</scope>
    <source>
        <strain evidence="3">87-6 pot B 2015</strain>
    </source>
</reference>
<dbReference type="AlphaFoldDB" id="A0A9N9CPK2"/>
<evidence type="ECO:0000313" key="4">
    <source>
        <dbReference type="Proteomes" id="UP000789375"/>
    </source>
</evidence>
<keyword evidence="1" id="KW-0175">Coiled coil</keyword>
<keyword evidence="2" id="KW-0472">Membrane</keyword>
<gene>
    <name evidence="3" type="ORF">FMOSSE_LOCUS9286</name>
</gene>
<feature type="coiled-coil region" evidence="1">
    <location>
        <begin position="11"/>
        <end position="38"/>
    </location>
</feature>
<dbReference type="Proteomes" id="UP000789375">
    <property type="component" value="Unassembled WGS sequence"/>
</dbReference>
<evidence type="ECO:0000313" key="3">
    <source>
        <dbReference type="EMBL" id="CAG8607592.1"/>
    </source>
</evidence>
<keyword evidence="2" id="KW-0812">Transmembrane</keyword>
<evidence type="ECO:0000256" key="2">
    <source>
        <dbReference type="SAM" id="Phobius"/>
    </source>
</evidence>
<evidence type="ECO:0000256" key="1">
    <source>
        <dbReference type="SAM" id="Coils"/>
    </source>
</evidence>